<evidence type="ECO:0000313" key="2">
    <source>
        <dbReference type="Proteomes" id="UP000634136"/>
    </source>
</evidence>
<dbReference type="EMBL" id="JAAIUW010000004">
    <property type="protein sequence ID" value="KAF7835188.1"/>
    <property type="molecule type" value="Genomic_DNA"/>
</dbReference>
<proteinExistence type="predicted"/>
<organism evidence="1 2">
    <name type="scientific">Senna tora</name>
    <dbReference type="NCBI Taxonomy" id="362788"/>
    <lineage>
        <taxon>Eukaryota</taxon>
        <taxon>Viridiplantae</taxon>
        <taxon>Streptophyta</taxon>
        <taxon>Embryophyta</taxon>
        <taxon>Tracheophyta</taxon>
        <taxon>Spermatophyta</taxon>
        <taxon>Magnoliopsida</taxon>
        <taxon>eudicotyledons</taxon>
        <taxon>Gunneridae</taxon>
        <taxon>Pentapetalae</taxon>
        <taxon>rosids</taxon>
        <taxon>fabids</taxon>
        <taxon>Fabales</taxon>
        <taxon>Fabaceae</taxon>
        <taxon>Caesalpinioideae</taxon>
        <taxon>Cassia clade</taxon>
        <taxon>Senna</taxon>
    </lineage>
</organism>
<sequence>MGLMIAWELCRVMPKHILKGRRRLNLKRIQEAQVSQTDAFALYCESEWV</sequence>
<keyword evidence="2" id="KW-1185">Reference proteome</keyword>
<dbReference type="Proteomes" id="UP000634136">
    <property type="component" value="Unassembled WGS sequence"/>
</dbReference>
<accession>A0A834WZE9</accession>
<gene>
    <name evidence="1" type="ORF">G2W53_010047</name>
</gene>
<dbReference type="AlphaFoldDB" id="A0A834WZE9"/>
<reference evidence="1" key="1">
    <citation type="submission" date="2020-09" db="EMBL/GenBank/DDBJ databases">
        <title>Genome-Enabled Discovery of Anthraquinone Biosynthesis in Senna tora.</title>
        <authorList>
            <person name="Kang S.-H."/>
            <person name="Pandey R.P."/>
            <person name="Lee C.-M."/>
            <person name="Sim J.-S."/>
            <person name="Jeong J.-T."/>
            <person name="Choi B.-S."/>
            <person name="Jung M."/>
            <person name="Ginzburg D."/>
            <person name="Zhao K."/>
            <person name="Won S.Y."/>
            <person name="Oh T.-J."/>
            <person name="Yu Y."/>
            <person name="Kim N.-H."/>
            <person name="Lee O.R."/>
            <person name="Lee T.-H."/>
            <person name="Bashyal P."/>
            <person name="Kim T.-S."/>
            <person name="Lee W.-H."/>
            <person name="Kawkins C."/>
            <person name="Kim C.-K."/>
            <person name="Kim J.S."/>
            <person name="Ahn B.O."/>
            <person name="Rhee S.Y."/>
            <person name="Sohng J.K."/>
        </authorList>
    </citation>
    <scope>NUCLEOTIDE SEQUENCE</scope>
    <source>
        <tissue evidence="1">Leaf</tissue>
    </source>
</reference>
<evidence type="ECO:0000313" key="1">
    <source>
        <dbReference type="EMBL" id="KAF7835188.1"/>
    </source>
</evidence>
<protein>
    <submittedName>
        <fullName evidence="1">Uncharacterized protein</fullName>
    </submittedName>
</protein>
<name>A0A834WZE9_9FABA</name>
<comment type="caution">
    <text evidence="1">The sequence shown here is derived from an EMBL/GenBank/DDBJ whole genome shotgun (WGS) entry which is preliminary data.</text>
</comment>